<evidence type="ECO:0000313" key="3">
    <source>
        <dbReference type="EMBL" id="MBB4930850.1"/>
    </source>
</evidence>
<feature type="transmembrane region" description="Helical" evidence="1">
    <location>
        <begin position="135"/>
        <end position="151"/>
    </location>
</feature>
<feature type="transmembrane region" description="Helical" evidence="1">
    <location>
        <begin position="342"/>
        <end position="366"/>
    </location>
</feature>
<name>A0A7W7RFA0_9ACTN</name>
<feature type="domain" description="DUF418" evidence="2">
    <location>
        <begin position="243"/>
        <end position="409"/>
    </location>
</feature>
<gene>
    <name evidence="3" type="ORF">F4561_001670</name>
</gene>
<proteinExistence type="predicted"/>
<organism evidence="3 4">
    <name type="scientific">Lipingzhangella halophila</name>
    <dbReference type="NCBI Taxonomy" id="1783352"/>
    <lineage>
        <taxon>Bacteria</taxon>
        <taxon>Bacillati</taxon>
        <taxon>Actinomycetota</taxon>
        <taxon>Actinomycetes</taxon>
        <taxon>Streptosporangiales</taxon>
        <taxon>Nocardiopsidaceae</taxon>
        <taxon>Lipingzhangella</taxon>
    </lineage>
</organism>
<feature type="transmembrane region" description="Helical" evidence="1">
    <location>
        <begin position="158"/>
        <end position="181"/>
    </location>
</feature>
<keyword evidence="1" id="KW-0812">Transmembrane</keyword>
<keyword evidence="1" id="KW-0472">Membrane</keyword>
<evidence type="ECO:0000256" key="1">
    <source>
        <dbReference type="SAM" id="Phobius"/>
    </source>
</evidence>
<evidence type="ECO:0000259" key="2">
    <source>
        <dbReference type="Pfam" id="PF04235"/>
    </source>
</evidence>
<feature type="transmembrane region" description="Helical" evidence="1">
    <location>
        <begin position="76"/>
        <end position="93"/>
    </location>
</feature>
<dbReference type="AlphaFoldDB" id="A0A7W7RFA0"/>
<evidence type="ECO:0000313" key="4">
    <source>
        <dbReference type="Proteomes" id="UP000523007"/>
    </source>
</evidence>
<feature type="transmembrane region" description="Helical" evidence="1">
    <location>
        <begin position="218"/>
        <end position="242"/>
    </location>
</feature>
<dbReference type="InterPro" id="IPR007349">
    <property type="entry name" value="DUF418"/>
</dbReference>
<keyword evidence="1" id="KW-1133">Transmembrane helix</keyword>
<dbReference type="InterPro" id="IPR052529">
    <property type="entry name" value="Bact_Transport_Assoc"/>
</dbReference>
<dbReference type="EMBL" id="JACHJT010000001">
    <property type="protein sequence ID" value="MBB4930850.1"/>
    <property type="molecule type" value="Genomic_DNA"/>
</dbReference>
<dbReference type="Pfam" id="PF04235">
    <property type="entry name" value="DUF418"/>
    <property type="match status" value="1"/>
</dbReference>
<sequence length="425" mass="44976">MPDTPEPTLRTPVRAHERALAPDLARGFMLLLIAVANTPFYLWGRERGATNFHPADGSVADQLTQAVIITGVDGRIYPMFAFLFGYGMVQLLLRQEAAGSGRAAALALLRRRNLWLIAFGLVHALLLWMGDILGAYGLAGLILATLFLRRADRTLLTWAGIGVAALAAMALLSVVGAISVATADVPVQTQDSAEFTRLMTANVSETNPFAAAVGRLTFWPLIVLFQGLLTIVVPVAILLGFWAARQRLLEEPGRHLPLLRRVAVGGIAVGWLGGLPYALYHVGVLSVPDAANWVFSGTQPATGLAGGVGYAALFGLIGYRLRERARHGLAVTSVAAVGKRSLSCYLAQSVICAPVLSAWGLGLGAALGSAQMAGFAVATWLVTLIGALLLERADRRGPAEVALRRLSYRRTTSAGSAGAPGRTTR</sequence>
<reference evidence="3 4" key="1">
    <citation type="submission" date="2020-08" db="EMBL/GenBank/DDBJ databases">
        <title>Sequencing the genomes of 1000 actinobacteria strains.</title>
        <authorList>
            <person name="Klenk H.-P."/>
        </authorList>
    </citation>
    <scope>NUCLEOTIDE SEQUENCE [LARGE SCALE GENOMIC DNA]</scope>
    <source>
        <strain evidence="3 4">DSM 102030</strain>
    </source>
</reference>
<feature type="transmembrane region" description="Helical" evidence="1">
    <location>
        <begin position="262"/>
        <end position="280"/>
    </location>
</feature>
<accession>A0A7W7RFA0</accession>
<comment type="caution">
    <text evidence="3">The sequence shown here is derived from an EMBL/GenBank/DDBJ whole genome shotgun (WGS) entry which is preliminary data.</text>
</comment>
<keyword evidence="4" id="KW-1185">Reference proteome</keyword>
<dbReference type="PANTHER" id="PTHR30590:SF2">
    <property type="entry name" value="INNER MEMBRANE PROTEIN"/>
    <property type="match status" value="1"/>
</dbReference>
<feature type="transmembrane region" description="Helical" evidence="1">
    <location>
        <begin position="372"/>
        <end position="390"/>
    </location>
</feature>
<protein>
    <submittedName>
        <fullName evidence="3">Putative membrane protein YeiB</fullName>
    </submittedName>
</protein>
<feature type="transmembrane region" description="Helical" evidence="1">
    <location>
        <begin position="24"/>
        <end position="43"/>
    </location>
</feature>
<dbReference type="RefSeq" id="WP_312885186.1">
    <property type="nucleotide sequence ID" value="NZ_JACHJT010000001.1"/>
</dbReference>
<dbReference type="PANTHER" id="PTHR30590">
    <property type="entry name" value="INNER MEMBRANE PROTEIN"/>
    <property type="match status" value="1"/>
</dbReference>
<dbReference type="Proteomes" id="UP000523007">
    <property type="component" value="Unassembled WGS sequence"/>
</dbReference>
<feature type="transmembrane region" description="Helical" evidence="1">
    <location>
        <begin position="300"/>
        <end position="321"/>
    </location>
</feature>